<dbReference type="PANTHER" id="PTHR31340">
    <property type="entry name" value="MITOCHONDRIAL GENOME MAINTENANCE EXONUCLEASE 1"/>
    <property type="match status" value="1"/>
</dbReference>
<comment type="subcellular location">
    <subcellularLocation>
        <location evidence="1">Mitochondrion</location>
    </subcellularLocation>
</comment>
<sequence length="347" mass="39891">MACSRLCVQRLLSNNGCYRNISRLFVQRLLASNGYYRNIYPVCYKSTKTNVKTDKMVKDEEKEQVEVSTQNSDTEDNEHIKIMNYVTSVPLFTTDSEEDKSHIEAEGQFKSLVESMSIRIIPSVSTVIKNTQSAQSEFFLNRWKGKMIEELGEEGFKNYQQDTFRQGTNFHANVQEFLSGKSLDDIQIDPANEGHWRSLQKVFPLIKNIAAIETQILHPTLFYKGVFDCVAVYKDSLCVIDWKTSKQPKPLLSNTYDSPLQVAAYMGAINSSQVLADKGIDNVKTGVLVIAYPQGYPAHVHFMDQKTCTEYWNKWLERLQLYWKKTADKKLGLNLVKDDNSEYTEMF</sequence>
<dbReference type="EC" id="3.1.-.-" evidence="1"/>
<proteinExistence type="inferred from homology"/>
<keyword evidence="1" id="KW-0540">Nuclease</keyword>
<feature type="active site" evidence="1">
    <location>
        <position position="243"/>
    </location>
</feature>
<feature type="active site" evidence="1">
    <location>
        <position position="241"/>
    </location>
</feature>
<comment type="caution">
    <text evidence="2">The sequence shown here is derived from an EMBL/GenBank/DDBJ whole genome shotgun (WGS) entry which is preliminary data.</text>
</comment>
<keyword evidence="1" id="KW-0378">Hydrolase</keyword>
<dbReference type="PANTHER" id="PTHR31340:SF3">
    <property type="entry name" value="MITOCHONDRIAL GENOME MAINTENANCE EXONUCLEASE 1"/>
    <property type="match status" value="1"/>
</dbReference>
<dbReference type="InterPro" id="IPR011604">
    <property type="entry name" value="PDDEXK-like_dom_sf"/>
</dbReference>
<dbReference type="EMBL" id="JARBDR010000657">
    <property type="protein sequence ID" value="KAJ8309123.1"/>
    <property type="molecule type" value="Genomic_DNA"/>
</dbReference>
<protein>
    <recommendedName>
        <fullName evidence="1">Mitochondrial genome maintenance exonuclease 1</fullName>
        <ecNumber evidence="1">3.1.-.-</ecNumber>
    </recommendedName>
</protein>
<evidence type="ECO:0000256" key="1">
    <source>
        <dbReference type="HAMAP-Rule" id="MF_03030"/>
    </source>
</evidence>
<accession>A0ABQ9EVB0</accession>
<keyword evidence="1" id="KW-0269">Exonuclease</keyword>
<keyword evidence="1" id="KW-0496">Mitochondrion</keyword>
<gene>
    <name evidence="2" type="ORF">KUTeg_013997</name>
</gene>
<evidence type="ECO:0000313" key="3">
    <source>
        <dbReference type="Proteomes" id="UP001217089"/>
    </source>
</evidence>
<reference evidence="2 3" key="1">
    <citation type="submission" date="2022-12" db="EMBL/GenBank/DDBJ databases">
        <title>Chromosome-level genome of Tegillarca granosa.</title>
        <authorList>
            <person name="Kim J."/>
        </authorList>
    </citation>
    <scope>NUCLEOTIDE SEQUENCE [LARGE SCALE GENOMIC DNA]</scope>
    <source>
        <strain evidence="2">Teg-2019</strain>
        <tissue evidence="2">Adductor muscle</tissue>
    </source>
</reference>
<name>A0ABQ9EVB0_TEGGR</name>
<comment type="function">
    <text evidence="1">Metal-dependent single-stranded DNA (ssDNA) exonuclease involved in mitochondrial genome maintenance.</text>
</comment>
<organism evidence="2 3">
    <name type="scientific">Tegillarca granosa</name>
    <name type="common">Malaysian cockle</name>
    <name type="synonym">Anadara granosa</name>
    <dbReference type="NCBI Taxonomy" id="220873"/>
    <lineage>
        <taxon>Eukaryota</taxon>
        <taxon>Metazoa</taxon>
        <taxon>Spiralia</taxon>
        <taxon>Lophotrochozoa</taxon>
        <taxon>Mollusca</taxon>
        <taxon>Bivalvia</taxon>
        <taxon>Autobranchia</taxon>
        <taxon>Pteriomorphia</taxon>
        <taxon>Arcoida</taxon>
        <taxon>Arcoidea</taxon>
        <taxon>Arcidae</taxon>
        <taxon>Tegillarca</taxon>
    </lineage>
</organism>
<feature type="active site" evidence="1">
    <location>
        <position position="228"/>
    </location>
</feature>
<comment type="similarity">
    <text evidence="1">Belongs to the MGME1 family.</text>
</comment>
<evidence type="ECO:0000313" key="2">
    <source>
        <dbReference type="EMBL" id="KAJ8309123.1"/>
    </source>
</evidence>
<dbReference type="Proteomes" id="UP001217089">
    <property type="component" value="Unassembled WGS sequence"/>
</dbReference>
<dbReference type="HAMAP" id="MF_03030">
    <property type="entry name" value="MGME1"/>
    <property type="match status" value="1"/>
</dbReference>
<dbReference type="Gene3D" id="3.90.320.10">
    <property type="match status" value="1"/>
</dbReference>
<keyword evidence="3" id="KW-1185">Reference proteome</keyword>